<accession>A0A5J9SDU0</accession>
<comment type="caution">
    <text evidence="2">The sequence shown here is derived from an EMBL/GenBank/DDBJ whole genome shotgun (WGS) entry which is preliminary data.</text>
</comment>
<keyword evidence="1" id="KW-0812">Transmembrane</keyword>
<reference evidence="2 3" key="1">
    <citation type="journal article" date="2019" name="Sci. Rep.">
        <title>A high-quality genome of Eragrostis curvula grass provides insights into Poaceae evolution and supports new strategies to enhance forage quality.</title>
        <authorList>
            <person name="Carballo J."/>
            <person name="Santos B.A.C.M."/>
            <person name="Zappacosta D."/>
            <person name="Garbus I."/>
            <person name="Selva J.P."/>
            <person name="Gallo C.A."/>
            <person name="Diaz A."/>
            <person name="Albertini E."/>
            <person name="Caccamo M."/>
            <person name="Echenique V."/>
        </authorList>
    </citation>
    <scope>NUCLEOTIDE SEQUENCE [LARGE SCALE GENOMIC DNA]</scope>
    <source>
        <strain evidence="3">cv. Victoria</strain>
        <tissue evidence="2">Leaf</tissue>
    </source>
</reference>
<dbReference type="Proteomes" id="UP000324897">
    <property type="component" value="Unassembled WGS sequence"/>
</dbReference>
<feature type="transmembrane region" description="Helical" evidence="1">
    <location>
        <begin position="21"/>
        <end position="39"/>
    </location>
</feature>
<dbReference type="PANTHER" id="PTHR46610:SF20">
    <property type="entry name" value="OS05G0181300 PROTEIN"/>
    <property type="match status" value="1"/>
</dbReference>
<dbReference type="AlphaFoldDB" id="A0A5J9SDU0"/>
<keyword evidence="1" id="KW-1133">Transmembrane helix</keyword>
<protein>
    <submittedName>
        <fullName evidence="2">Uncharacterized protein</fullName>
    </submittedName>
</protein>
<feature type="transmembrane region" description="Helical" evidence="1">
    <location>
        <begin position="106"/>
        <end position="127"/>
    </location>
</feature>
<proteinExistence type="predicted"/>
<evidence type="ECO:0000256" key="1">
    <source>
        <dbReference type="SAM" id="Phobius"/>
    </source>
</evidence>
<keyword evidence="1" id="KW-0472">Membrane</keyword>
<gene>
    <name evidence="2" type="ORF">EJB05_57804</name>
</gene>
<feature type="transmembrane region" description="Helical" evidence="1">
    <location>
        <begin position="82"/>
        <end position="100"/>
    </location>
</feature>
<sequence length="173" mass="19057">MEQADQRSPWLATACRSCLRLVLLAFVAYSLVQTAYRVRDDPRELAFVVCAYALLGALLLCLRRAERLTPESPTGERRRVLAAVWVLSTVLSLSFAYRVAALMPPAVAVLVWCMTAAVVLAGLYMLVLCKDQQYRGLDGVDSDRTGDGHYQALDDVKCTASHGKAFENILSTD</sequence>
<organism evidence="2 3">
    <name type="scientific">Eragrostis curvula</name>
    <name type="common">weeping love grass</name>
    <dbReference type="NCBI Taxonomy" id="38414"/>
    <lineage>
        <taxon>Eukaryota</taxon>
        <taxon>Viridiplantae</taxon>
        <taxon>Streptophyta</taxon>
        <taxon>Embryophyta</taxon>
        <taxon>Tracheophyta</taxon>
        <taxon>Spermatophyta</taxon>
        <taxon>Magnoliopsida</taxon>
        <taxon>Liliopsida</taxon>
        <taxon>Poales</taxon>
        <taxon>Poaceae</taxon>
        <taxon>PACMAD clade</taxon>
        <taxon>Chloridoideae</taxon>
        <taxon>Eragrostideae</taxon>
        <taxon>Eragrostidinae</taxon>
        <taxon>Eragrostis</taxon>
    </lineage>
</organism>
<evidence type="ECO:0000313" key="2">
    <source>
        <dbReference type="EMBL" id="TVT96968.1"/>
    </source>
</evidence>
<dbReference type="PANTHER" id="PTHR46610">
    <property type="entry name" value="OS05G0181300 PROTEIN"/>
    <property type="match status" value="1"/>
</dbReference>
<dbReference type="EMBL" id="RWGY01001110">
    <property type="protein sequence ID" value="TVT96968.1"/>
    <property type="molecule type" value="Genomic_DNA"/>
</dbReference>
<feature type="non-terminal residue" evidence="2">
    <location>
        <position position="1"/>
    </location>
</feature>
<dbReference type="Pfam" id="PF20100">
    <property type="entry name" value="DUF6490"/>
    <property type="match status" value="1"/>
</dbReference>
<keyword evidence="3" id="KW-1185">Reference proteome</keyword>
<dbReference type="InterPro" id="IPR045501">
    <property type="entry name" value="DUF6490"/>
</dbReference>
<feature type="transmembrane region" description="Helical" evidence="1">
    <location>
        <begin position="45"/>
        <end position="62"/>
    </location>
</feature>
<name>A0A5J9SDU0_9POAL</name>
<evidence type="ECO:0000313" key="3">
    <source>
        <dbReference type="Proteomes" id="UP000324897"/>
    </source>
</evidence>
<dbReference type="OrthoDB" id="687800at2759"/>
<dbReference type="Gramene" id="TVT96968">
    <property type="protein sequence ID" value="TVT96968"/>
    <property type="gene ID" value="EJB05_57804"/>
</dbReference>